<comment type="caution">
    <text evidence="1">The sequence shown here is derived from an EMBL/GenBank/DDBJ whole genome shotgun (WGS) entry which is preliminary data.</text>
</comment>
<evidence type="ECO:0000313" key="1">
    <source>
        <dbReference type="EMBL" id="GIZ05230.1"/>
    </source>
</evidence>
<name>A0AAV4YG27_CAEEX</name>
<organism evidence="1 2">
    <name type="scientific">Caerostris extrusa</name>
    <name type="common">Bark spider</name>
    <name type="synonym">Caerostris bankana</name>
    <dbReference type="NCBI Taxonomy" id="172846"/>
    <lineage>
        <taxon>Eukaryota</taxon>
        <taxon>Metazoa</taxon>
        <taxon>Ecdysozoa</taxon>
        <taxon>Arthropoda</taxon>
        <taxon>Chelicerata</taxon>
        <taxon>Arachnida</taxon>
        <taxon>Araneae</taxon>
        <taxon>Araneomorphae</taxon>
        <taxon>Entelegynae</taxon>
        <taxon>Araneoidea</taxon>
        <taxon>Araneidae</taxon>
        <taxon>Caerostris</taxon>
    </lineage>
</organism>
<keyword evidence="2" id="KW-1185">Reference proteome</keyword>
<gene>
    <name evidence="1" type="ORF">CEXT_136701</name>
</gene>
<evidence type="ECO:0000313" key="2">
    <source>
        <dbReference type="Proteomes" id="UP001054945"/>
    </source>
</evidence>
<dbReference type="AlphaFoldDB" id="A0AAV4YG27"/>
<accession>A0AAV4YG27</accession>
<protein>
    <submittedName>
        <fullName evidence="1">Uncharacterized protein</fullName>
    </submittedName>
</protein>
<proteinExistence type="predicted"/>
<reference evidence="1 2" key="1">
    <citation type="submission" date="2021-06" db="EMBL/GenBank/DDBJ databases">
        <title>Caerostris extrusa draft genome.</title>
        <authorList>
            <person name="Kono N."/>
            <person name="Arakawa K."/>
        </authorList>
    </citation>
    <scope>NUCLEOTIDE SEQUENCE [LARGE SCALE GENOMIC DNA]</scope>
</reference>
<dbReference type="EMBL" id="BPLR01019240">
    <property type="protein sequence ID" value="GIZ05230.1"/>
    <property type="molecule type" value="Genomic_DNA"/>
</dbReference>
<dbReference type="Proteomes" id="UP001054945">
    <property type="component" value="Unassembled WGS sequence"/>
</dbReference>
<sequence>MLLRQQDFNAVKHGIFSAVRHLLSQSRKNRRPEYIQPEPSLQKACEREHKLSATCSLFKCLLCFRDALTHAWAFQGGRTKCNLFQNLSDAGTKNRKCL</sequence>